<dbReference type="AlphaFoldDB" id="A0A182X947"/>
<dbReference type="InterPro" id="IPR043502">
    <property type="entry name" value="DNA/RNA_pol_sf"/>
</dbReference>
<feature type="domain" description="DUF5641" evidence="1">
    <location>
        <begin position="620"/>
        <end position="704"/>
    </location>
</feature>
<dbReference type="EnsemblMetazoa" id="AQUA006336-RA">
    <property type="protein sequence ID" value="AQUA006336-PA"/>
    <property type="gene ID" value="AQUA006336"/>
</dbReference>
<dbReference type="STRING" id="34691.A0A182X947"/>
<evidence type="ECO:0000313" key="2">
    <source>
        <dbReference type="EnsemblMetazoa" id="AQUA006336-PA"/>
    </source>
</evidence>
<dbReference type="InterPro" id="IPR008042">
    <property type="entry name" value="Retrotrans_Pao"/>
</dbReference>
<accession>A0A182X947</accession>
<evidence type="ECO:0000259" key="1">
    <source>
        <dbReference type="Pfam" id="PF18701"/>
    </source>
</evidence>
<dbReference type="Proteomes" id="UP000076407">
    <property type="component" value="Unassembled WGS sequence"/>
</dbReference>
<dbReference type="GO" id="GO:0071897">
    <property type="term" value="P:DNA biosynthetic process"/>
    <property type="evidence" value="ECO:0007669"/>
    <property type="project" value="UniProtKB-ARBA"/>
</dbReference>
<protein>
    <submittedName>
        <fullName evidence="2">DUF5641 domain-containing protein</fullName>
    </submittedName>
</protein>
<dbReference type="SUPFAM" id="SSF56672">
    <property type="entry name" value="DNA/RNA polymerases"/>
    <property type="match status" value="1"/>
</dbReference>
<dbReference type="Pfam" id="PF18701">
    <property type="entry name" value="DUF5641"/>
    <property type="match status" value="1"/>
</dbReference>
<dbReference type="InterPro" id="IPR040676">
    <property type="entry name" value="DUF5641"/>
</dbReference>
<name>A0A182X947_ANOQN</name>
<dbReference type="Pfam" id="PF05380">
    <property type="entry name" value="Peptidase_A17"/>
    <property type="match status" value="1"/>
</dbReference>
<dbReference type="VEuPathDB" id="VectorBase:AQUA006336"/>
<evidence type="ECO:0000313" key="3">
    <source>
        <dbReference type="Proteomes" id="UP000076407"/>
    </source>
</evidence>
<sequence length="711" mass="81622">MRYITWNLPAEKVNKTRYCIPNTCTLADPKFYEPSSIDLLIGRESYDELILEGILKLVPEKVMLQNTELGWIVSGRVELERRPTSSIVNLVCTNQDLENQLTKFWEIESCYTNSTMSIEETSCEKVFSETTTRDDQGRFIVTLPTKKDIVPQLGNSFEIAKRRLNSLNRRLASNKDLKAAYIAFLEEYNCPEDKLRIYELKTITYGTASAPYLATKCLQMLSVHGTSTHPEASRVLANEFYMDDLLTGVETQTEGKELCHQLTDLLSSAGFTLRKWASNSSQILQSIPVDQRDTSGLCSLDINSSIKTLGLKWIPATDELGFCVPIWTEDEQITKRIALSDASRLYDPLGLIGPTIMIAKCFMQNLWAQQKAWDEPLEKELHKQWNQFRQQLSIVKDMRIPRRVVGSTHRIEIHGFSDASMKAYGACLYMKSVSEDGNVSVNLLCSKSRVAPLANSKRQKNVTLPRLELSAALLLCHLWQKVKDSLKHEYSCFYWVDSTIVLHWINSSPSRWKPFVANRVSEIQHLTEPRHWNHVPGDQNPADIISRGMMPSQLQESCLWWHGPEWLSQPSNTWKLHHPILDCPPSEFEERKTVLIINKQSNLHHPIFSLKSTFSGLEFVRRIWNRWSTDYLSGLQPRTKWTKQRDNIHIGTLVLMKEDNLPPLKWSYGRVTQIYRGDDGNIRVVTVKTKDGDYKRAITKICVLPIHSSTE</sequence>
<organism evidence="2 3">
    <name type="scientific">Anopheles quadriannulatus</name>
    <name type="common">Mosquito</name>
    <dbReference type="NCBI Taxonomy" id="34691"/>
    <lineage>
        <taxon>Eukaryota</taxon>
        <taxon>Metazoa</taxon>
        <taxon>Ecdysozoa</taxon>
        <taxon>Arthropoda</taxon>
        <taxon>Hexapoda</taxon>
        <taxon>Insecta</taxon>
        <taxon>Pterygota</taxon>
        <taxon>Neoptera</taxon>
        <taxon>Endopterygota</taxon>
        <taxon>Diptera</taxon>
        <taxon>Nematocera</taxon>
        <taxon>Culicoidea</taxon>
        <taxon>Culicidae</taxon>
        <taxon>Anophelinae</taxon>
        <taxon>Anopheles</taxon>
    </lineage>
</organism>
<proteinExistence type="predicted"/>
<reference evidence="2" key="1">
    <citation type="submission" date="2020-05" db="UniProtKB">
        <authorList>
            <consortium name="EnsemblMetazoa"/>
        </authorList>
    </citation>
    <scope>IDENTIFICATION</scope>
    <source>
        <strain evidence="2">SANGQUA</strain>
    </source>
</reference>
<keyword evidence="3" id="KW-1185">Reference proteome</keyword>
<dbReference type="PANTHER" id="PTHR47331:SF4">
    <property type="entry name" value="PEPTIDASE S1 DOMAIN-CONTAINING PROTEIN"/>
    <property type="match status" value="1"/>
</dbReference>
<dbReference type="PANTHER" id="PTHR47331">
    <property type="entry name" value="PHD-TYPE DOMAIN-CONTAINING PROTEIN"/>
    <property type="match status" value="1"/>
</dbReference>